<dbReference type="PANTHER" id="PTHR12374:SF20">
    <property type="entry name" value="TRANSCRIPTIONAL ADAPTER 2-ALPHA"/>
    <property type="match status" value="1"/>
</dbReference>
<accession>A0A072V0E7</accession>
<dbReference type="SMART" id="SM00717">
    <property type="entry name" value="SANT"/>
    <property type="match status" value="1"/>
</dbReference>
<feature type="domain" description="Myb-like" evidence="1">
    <location>
        <begin position="54"/>
        <end position="97"/>
    </location>
</feature>
<dbReference type="Gene3D" id="1.10.10.60">
    <property type="entry name" value="Homeodomain-like"/>
    <property type="match status" value="1"/>
</dbReference>
<reference evidence="3 5" key="2">
    <citation type="journal article" date="2014" name="BMC Genomics">
        <title>An improved genome release (version Mt4.0) for the model legume Medicago truncatula.</title>
        <authorList>
            <person name="Tang H."/>
            <person name="Krishnakumar V."/>
            <person name="Bidwell S."/>
            <person name="Rosen B."/>
            <person name="Chan A."/>
            <person name="Zhou S."/>
            <person name="Gentzbittel L."/>
            <person name="Childs K.L."/>
            <person name="Yandell M."/>
            <person name="Gundlach H."/>
            <person name="Mayer K.F."/>
            <person name="Schwartz D.C."/>
            <person name="Town C.D."/>
        </authorList>
    </citation>
    <scope>GENOME REANNOTATION</scope>
    <source>
        <strain evidence="3">A17</strain>
        <strain evidence="4 5">cv. Jemalong A17</strain>
    </source>
</reference>
<dbReference type="PANTHER" id="PTHR12374">
    <property type="entry name" value="TRANSCRIPTIONAL ADAPTOR 2 ADA2 -RELATED"/>
    <property type="match status" value="1"/>
</dbReference>
<dbReference type="InterPro" id="IPR017884">
    <property type="entry name" value="SANT_dom"/>
</dbReference>
<reference evidence="3 5" key="1">
    <citation type="journal article" date="2011" name="Nature">
        <title>The Medicago genome provides insight into the evolution of rhizobial symbioses.</title>
        <authorList>
            <person name="Young N.D."/>
            <person name="Debelle F."/>
            <person name="Oldroyd G.E."/>
            <person name="Geurts R."/>
            <person name="Cannon S.B."/>
            <person name="Udvardi M.K."/>
            <person name="Benedito V.A."/>
            <person name="Mayer K.F."/>
            <person name="Gouzy J."/>
            <person name="Schoof H."/>
            <person name="Van de Peer Y."/>
            <person name="Proost S."/>
            <person name="Cook D.R."/>
            <person name="Meyers B.C."/>
            <person name="Spannagl M."/>
            <person name="Cheung F."/>
            <person name="De Mita S."/>
            <person name="Krishnakumar V."/>
            <person name="Gundlach H."/>
            <person name="Zhou S."/>
            <person name="Mudge J."/>
            <person name="Bharti A.K."/>
            <person name="Murray J.D."/>
            <person name="Naoumkina M.A."/>
            <person name="Rosen B."/>
            <person name="Silverstein K.A."/>
            <person name="Tang H."/>
            <person name="Rombauts S."/>
            <person name="Zhao P.X."/>
            <person name="Zhou P."/>
            <person name="Barbe V."/>
            <person name="Bardou P."/>
            <person name="Bechner M."/>
            <person name="Bellec A."/>
            <person name="Berger A."/>
            <person name="Berges H."/>
            <person name="Bidwell S."/>
            <person name="Bisseling T."/>
            <person name="Choisne N."/>
            <person name="Couloux A."/>
            <person name="Denny R."/>
            <person name="Deshpande S."/>
            <person name="Dai X."/>
            <person name="Doyle J.J."/>
            <person name="Dudez A.M."/>
            <person name="Farmer A.D."/>
            <person name="Fouteau S."/>
            <person name="Franken C."/>
            <person name="Gibelin C."/>
            <person name="Gish J."/>
            <person name="Goldstein S."/>
            <person name="Gonzalez A.J."/>
            <person name="Green P.J."/>
            <person name="Hallab A."/>
            <person name="Hartog M."/>
            <person name="Hua A."/>
            <person name="Humphray S.J."/>
            <person name="Jeong D.H."/>
            <person name="Jing Y."/>
            <person name="Jocker A."/>
            <person name="Kenton S.M."/>
            <person name="Kim D.J."/>
            <person name="Klee K."/>
            <person name="Lai H."/>
            <person name="Lang C."/>
            <person name="Lin S."/>
            <person name="Macmil S.L."/>
            <person name="Magdelenat G."/>
            <person name="Matthews L."/>
            <person name="McCorrison J."/>
            <person name="Monaghan E.L."/>
            <person name="Mun J.H."/>
            <person name="Najar F.Z."/>
            <person name="Nicholson C."/>
            <person name="Noirot C."/>
            <person name="O'Bleness M."/>
            <person name="Paule C.R."/>
            <person name="Poulain J."/>
            <person name="Prion F."/>
            <person name="Qin B."/>
            <person name="Qu C."/>
            <person name="Retzel E.F."/>
            <person name="Riddle C."/>
            <person name="Sallet E."/>
            <person name="Samain S."/>
            <person name="Samson N."/>
            <person name="Sanders I."/>
            <person name="Saurat O."/>
            <person name="Scarpelli C."/>
            <person name="Schiex T."/>
            <person name="Segurens B."/>
            <person name="Severin A.J."/>
            <person name="Sherrier D.J."/>
            <person name="Shi R."/>
            <person name="Sims S."/>
            <person name="Singer S.R."/>
            <person name="Sinharoy S."/>
            <person name="Sterck L."/>
            <person name="Viollet A."/>
            <person name="Wang B.B."/>
            <person name="Wang K."/>
            <person name="Wang M."/>
            <person name="Wang X."/>
            <person name="Warfsmann J."/>
            <person name="Weissenbach J."/>
            <person name="White D.D."/>
            <person name="White J.D."/>
            <person name="Wiley G.B."/>
            <person name="Wincker P."/>
            <person name="Xing Y."/>
            <person name="Yang L."/>
            <person name="Yao Z."/>
            <person name="Ying F."/>
            <person name="Zhai J."/>
            <person name="Zhou L."/>
            <person name="Zuber A."/>
            <person name="Denarie J."/>
            <person name="Dixon R.A."/>
            <person name="May G.D."/>
            <person name="Schwartz D.C."/>
            <person name="Rogers J."/>
            <person name="Quetier F."/>
            <person name="Town C.D."/>
            <person name="Roe B.A."/>
        </authorList>
    </citation>
    <scope>NUCLEOTIDE SEQUENCE [LARGE SCALE GENOMIC DNA]</scope>
    <source>
        <strain evidence="3">A17</strain>
        <strain evidence="4 5">cv. Jemalong A17</strain>
    </source>
</reference>
<feature type="domain" description="SANT" evidence="2">
    <location>
        <begin position="49"/>
        <end position="101"/>
    </location>
</feature>
<dbReference type="PROSITE" id="PS50090">
    <property type="entry name" value="MYB_LIKE"/>
    <property type="match status" value="1"/>
</dbReference>
<dbReference type="STRING" id="3880.A0A072V0E7"/>
<dbReference type="GO" id="GO:0003677">
    <property type="term" value="F:DNA binding"/>
    <property type="evidence" value="ECO:0007669"/>
    <property type="project" value="UniProtKB-KW"/>
</dbReference>
<organism evidence="3 5">
    <name type="scientific">Medicago truncatula</name>
    <name type="common">Barrel medic</name>
    <name type="synonym">Medicago tribuloides</name>
    <dbReference type="NCBI Taxonomy" id="3880"/>
    <lineage>
        <taxon>Eukaryota</taxon>
        <taxon>Viridiplantae</taxon>
        <taxon>Streptophyta</taxon>
        <taxon>Embryophyta</taxon>
        <taxon>Tracheophyta</taxon>
        <taxon>Spermatophyta</taxon>
        <taxon>Magnoliopsida</taxon>
        <taxon>eudicotyledons</taxon>
        <taxon>Gunneridae</taxon>
        <taxon>Pentapetalae</taxon>
        <taxon>rosids</taxon>
        <taxon>fabids</taxon>
        <taxon>Fabales</taxon>
        <taxon>Fabaceae</taxon>
        <taxon>Papilionoideae</taxon>
        <taxon>50 kb inversion clade</taxon>
        <taxon>NPAAA clade</taxon>
        <taxon>Hologalegina</taxon>
        <taxon>IRL clade</taxon>
        <taxon>Trifolieae</taxon>
        <taxon>Medicago</taxon>
    </lineage>
</organism>
<evidence type="ECO:0000313" key="4">
    <source>
        <dbReference type="EnsemblPlants" id="KEH35181"/>
    </source>
</evidence>
<protein>
    <submittedName>
        <fullName evidence="3">Myb-like DNA-binding domain protein</fullName>
    </submittedName>
</protein>
<dbReference type="EnsemblPlants" id="KEH35181">
    <property type="protein sequence ID" value="KEH35181"/>
    <property type="gene ID" value="MTR_3g081390"/>
</dbReference>
<evidence type="ECO:0000313" key="5">
    <source>
        <dbReference type="Proteomes" id="UP000002051"/>
    </source>
</evidence>
<evidence type="ECO:0000259" key="2">
    <source>
        <dbReference type="PROSITE" id="PS51293"/>
    </source>
</evidence>
<dbReference type="HOGENOM" id="CLU_073764_1_0_1"/>
<dbReference type="SUPFAM" id="SSF46689">
    <property type="entry name" value="Homeodomain-like"/>
    <property type="match status" value="1"/>
</dbReference>
<evidence type="ECO:0000259" key="1">
    <source>
        <dbReference type="PROSITE" id="PS50090"/>
    </source>
</evidence>
<sequence>MGHKNRSKKKRAALNAEGLETSICRFGSLHRLLFCNHSYRVMDDLSFPLTCPDWSVHEELLLLEALDMYGFANWNGVAEHVGTKSESRCIGHYNDVYLNLPSFPLPDLSYSMRKNKEELIAMAKGD</sequence>
<dbReference type="Pfam" id="PF00249">
    <property type="entry name" value="Myb_DNA-binding"/>
    <property type="match status" value="1"/>
</dbReference>
<dbReference type="PROSITE" id="PS51293">
    <property type="entry name" value="SANT"/>
    <property type="match status" value="1"/>
</dbReference>
<proteinExistence type="predicted"/>
<keyword evidence="3" id="KW-0238">DNA-binding</keyword>
<keyword evidence="5" id="KW-1185">Reference proteome</keyword>
<dbReference type="InterPro" id="IPR009057">
    <property type="entry name" value="Homeodomain-like_sf"/>
</dbReference>
<dbReference type="InterPro" id="IPR001005">
    <property type="entry name" value="SANT/Myb"/>
</dbReference>
<name>A0A072V0E7_MEDTR</name>
<gene>
    <name evidence="3" type="ordered locus">MTR_3g081390</name>
</gene>
<dbReference type="AlphaFoldDB" id="A0A072V0E7"/>
<dbReference type="Proteomes" id="UP000002051">
    <property type="component" value="Chromosome 3"/>
</dbReference>
<reference evidence="4" key="3">
    <citation type="submission" date="2015-04" db="UniProtKB">
        <authorList>
            <consortium name="EnsemblPlants"/>
        </authorList>
    </citation>
    <scope>IDENTIFICATION</scope>
    <source>
        <strain evidence="4">cv. Jemalong A17</strain>
    </source>
</reference>
<dbReference type="EMBL" id="CM001219">
    <property type="protein sequence ID" value="KEH35181.1"/>
    <property type="molecule type" value="Genomic_DNA"/>
</dbReference>
<evidence type="ECO:0000313" key="3">
    <source>
        <dbReference type="EMBL" id="KEH35181.1"/>
    </source>
</evidence>